<dbReference type="GeneID" id="54481954"/>
<organism evidence="1 2">
    <name type="scientific">Pseudovirgaria hyperparasitica</name>
    <dbReference type="NCBI Taxonomy" id="470096"/>
    <lineage>
        <taxon>Eukaryota</taxon>
        <taxon>Fungi</taxon>
        <taxon>Dikarya</taxon>
        <taxon>Ascomycota</taxon>
        <taxon>Pezizomycotina</taxon>
        <taxon>Dothideomycetes</taxon>
        <taxon>Dothideomycetes incertae sedis</taxon>
        <taxon>Acrospermales</taxon>
        <taxon>Acrospermaceae</taxon>
        <taxon>Pseudovirgaria</taxon>
    </lineage>
</organism>
<dbReference type="EMBL" id="ML996570">
    <property type="protein sequence ID" value="KAF2759238.1"/>
    <property type="molecule type" value="Genomic_DNA"/>
</dbReference>
<dbReference type="RefSeq" id="XP_033601689.1">
    <property type="nucleotide sequence ID" value="XM_033740900.1"/>
</dbReference>
<gene>
    <name evidence="1" type="ORF">EJ05DRAFT_337882</name>
</gene>
<protein>
    <submittedName>
        <fullName evidence="1">Uncharacterized protein</fullName>
    </submittedName>
</protein>
<dbReference type="Proteomes" id="UP000799437">
    <property type="component" value="Unassembled WGS sequence"/>
</dbReference>
<accession>A0A6A6W8N1</accession>
<reference evidence="1" key="1">
    <citation type="journal article" date="2020" name="Stud. Mycol.">
        <title>101 Dothideomycetes genomes: a test case for predicting lifestyles and emergence of pathogens.</title>
        <authorList>
            <person name="Haridas S."/>
            <person name="Albert R."/>
            <person name="Binder M."/>
            <person name="Bloem J."/>
            <person name="Labutti K."/>
            <person name="Salamov A."/>
            <person name="Andreopoulos B."/>
            <person name="Baker S."/>
            <person name="Barry K."/>
            <person name="Bills G."/>
            <person name="Bluhm B."/>
            <person name="Cannon C."/>
            <person name="Castanera R."/>
            <person name="Culley D."/>
            <person name="Daum C."/>
            <person name="Ezra D."/>
            <person name="Gonzalez J."/>
            <person name="Henrissat B."/>
            <person name="Kuo A."/>
            <person name="Liang C."/>
            <person name="Lipzen A."/>
            <person name="Lutzoni F."/>
            <person name="Magnuson J."/>
            <person name="Mondo S."/>
            <person name="Nolan M."/>
            <person name="Ohm R."/>
            <person name="Pangilinan J."/>
            <person name="Park H.-J."/>
            <person name="Ramirez L."/>
            <person name="Alfaro M."/>
            <person name="Sun H."/>
            <person name="Tritt A."/>
            <person name="Yoshinaga Y."/>
            <person name="Zwiers L.-H."/>
            <person name="Turgeon B."/>
            <person name="Goodwin S."/>
            <person name="Spatafora J."/>
            <person name="Crous P."/>
            <person name="Grigoriev I."/>
        </authorList>
    </citation>
    <scope>NUCLEOTIDE SEQUENCE</scope>
    <source>
        <strain evidence="1">CBS 121739</strain>
    </source>
</reference>
<dbReference type="AlphaFoldDB" id="A0A6A6W8N1"/>
<keyword evidence="2" id="KW-1185">Reference proteome</keyword>
<sequence length="304" mass="34747">MAVDDMRSIMTNVDIRSFLWKLYEMPLPYKGNRYKRRMNALFCEFILRTTEGNIPFTQEEADHFALRCIGWSETGAKPMAEACEPDYKNPIFLAAVALLSLPAENRRVRVIQAALLLTWTIDDEGKQPQQATRLLLVKVLLSLGLGDLAISIWHTLTIKNFVGDAMAHNMFSRISIQHPLAKPCEPYSGGPNKSLRVFRSAREKERTLTRELEASVQYYDRELDKDLLAKGRSLRKFVTDDSKLAVEQSSLPKNKSMGSLSGIIERLNLTLELDHSFSRAMVLLELRRINRMTGDRVVECQIRE</sequence>
<name>A0A6A6W8N1_9PEZI</name>
<evidence type="ECO:0000313" key="2">
    <source>
        <dbReference type="Proteomes" id="UP000799437"/>
    </source>
</evidence>
<dbReference type="InterPro" id="IPR019183">
    <property type="entry name" value="NAA25_NatB_aux_su"/>
</dbReference>
<evidence type="ECO:0000313" key="1">
    <source>
        <dbReference type="EMBL" id="KAF2759238.1"/>
    </source>
</evidence>
<proteinExistence type="predicted"/>
<dbReference type="Pfam" id="PF09797">
    <property type="entry name" value="NatB_MDM20"/>
    <property type="match status" value="1"/>
</dbReference>